<dbReference type="EMBL" id="JACXVP010000002">
    <property type="protein sequence ID" value="KAG5621256.1"/>
    <property type="molecule type" value="Genomic_DNA"/>
</dbReference>
<evidence type="ECO:0000313" key="1">
    <source>
        <dbReference type="EMBL" id="KAG5621256.1"/>
    </source>
</evidence>
<dbReference type="OrthoDB" id="418748at2759"/>
<gene>
    <name evidence="1" type="ORF">H5410_006474</name>
</gene>
<protein>
    <submittedName>
        <fullName evidence="1">Uncharacterized protein</fullName>
    </submittedName>
</protein>
<dbReference type="Proteomes" id="UP000824120">
    <property type="component" value="Chromosome 2"/>
</dbReference>
<organism evidence="1 2">
    <name type="scientific">Solanum commersonii</name>
    <name type="common">Commerson's wild potato</name>
    <name type="synonym">Commerson's nightshade</name>
    <dbReference type="NCBI Taxonomy" id="4109"/>
    <lineage>
        <taxon>Eukaryota</taxon>
        <taxon>Viridiplantae</taxon>
        <taxon>Streptophyta</taxon>
        <taxon>Embryophyta</taxon>
        <taxon>Tracheophyta</taxon>
        <taxon>Spermatophyta</taxon>
        <taxon>Magnoliopsida</taxon>
        <taxon>eudicotyledons</taxon>
        <taxon>Gunneridae</taxon>
        <taxon>Pentapetalae</taxon>
        <taxon>asterids</taxon>
        <taxon>lamiids</taxon>
        <taxon>Solanales</taxon>
        <taxon>Solanaceae</taxon>
        <taxon>Solanoideae</taxon>
        <taxon>Solaneae</taxon>
        <taxon>Solanum</taxon>
    </lineage>
</organism>
<comment type="caution">
    <text evidence="1">The sequence shown here is derived from an EMBL/GenBank/DDBJ whole genome shotgun (WGS) entry which is preliminary data.</text>
</comment>
<dbReference type="AlphaFoldDB" id="A0A9J6A9Y1"/>
<evidence type="ECO:0000313" key="2">
    <source>
        <dbReference type="Proteomes" id="UP000824120"/>
    </source>
</evidence>
<proteinExistence type="predicted"/>
<accession>A0A9J6A9Y1</accession>
<keyword evidence="2" id="KW-1185">Reference proteome</keyword>
<sequence>MMKSFFFFLFQRVSSQPNNKLQAFFFSKSKYKNKCKLLVILPLLPRTTAAALAVSVDLCGLLCSSSDLVFPIGGSVSHAPHRLSVGGLRRRDLAEQVVEVRRINDSDGASSLVIGGSTLSVISAYAPAGFEKGGEAKSPLYEWSRLLDFAKALSWVIELMLSSKKENHLVTFVSPRAKTFIDYLPLGKGDRGLFKDAKRHPK</sequence>
<reference evidence="1 2" key="1">
    <citation type="submission" date="2020-09" db="EMBL/GenBank/DDBJ databases">
        <title>De no assembly of potato wild relative species, Solanum commersonii.</title>
        <authorList>
            <person name="Cho K."/>
        </authorList>
    </citation>
    <scope>NUCLEOTIDE SEQUENCE [LARGE SCALE GENOMIC DNA]</scope>
    <source>
        <strain evidence="1">LZ3.2</strain>
        <tissue evidence="1">Leaf</tissue>
    </source>
</reference>
<name>A0A9J6A9Y1_SOLCO</name>